<feature type="compositionally biased region" description="Acidic residues" evidence="2">
    <location>
        <begin position="776"/>
        <end position="800"/>
    </location>
</feature>
<dbReference type="Proteomes" id="UP001209854">
    <property type="component" value="Unassembled WGS sequence"/>
</dbReference>
<evidence type="ECO:0000313" key="5">
    <source>
        <dbReference type="Proteomes" id="UP001209854"/>
    </source>
</evidence>
<comment type="caution">
    <text evidence="4">The sequence shown here is derived from an EMBL/GenBank/DDBJ whole genome shotgun (WGS) entry which is preliminary data.</text>
</comment>
<dbReference type="InterPro" id="IPR036397">
    <property type="entry name" value="RNaseH_sf"/>
</dbReference>
<feature type="region of interest" description="Disordered" evidence="2">
    <location>
        <begin position="733"/>
        <end position="800"/>
    </location>
</feature>
<sequence length="800" mass="93564">MSSSTSLLFESCLIIETEDQEKSISIKDKKIFRILFFDDENEIVFLINISDDSLPFQLSNEEFMSRMENNHYSIYTGKDPFDTPIDLTIHDKDSVKTAKNKAKKQQIMEKRWLQIKNHINNEPNIFYSSFRSTLIKREKKISKENKKEYTLSYIPYKDEYGKNCKCSLKYFLKYLKLYWKRGKCYSALSDDYKNCGSTDTNLENPGKKRGQKYKEDPLGLIGRAPKKVDHQIFEFFIKKEIIKNKSGVKEAYEAMKRSVYFSNPEQLVSAKQKTLSISEQDIETLKQGSLSQRQFEVYYYKNYSPEQREKNRVSKRTYDLERAPKTGSQKALFPGHLFELDATVLDYYIVSHFYPYNLIGQPTLYLIIDVYSRFIIAWYLCLGRPSGENALRTLVNMATDKSELLNKIGYKKPSCCTKNDMFTIQGMPKGLVIDQAELRKNIPKHFQKTFGVQIIQTPAKQPKWKGTIEKRFDIVQRWNKMYDPSYGNYPKKKYGDPDVRLKAIRFFDEMYIEVTDAIFEHNYKPIDNPKLLNVSILEEGLSTTPVELFNHGIAKVGGSVKSFSRDKILRNLLKPGVATKTLQGIKYNGLFYLPQIDNVEEFLSSSKTTQYRKVALNNKLNILEHEQIVDQIYMPLDGYDDPIICNLLDSCNFQVQSNLPEGLDMNDKNSIKGMSWYEYNDIKEEYNKTKKKADEKYENIRDEINKRRKQRMEDAKKRTDKLTANLSNSAFLSGANERKKMLKEKQSKEEAAAIKEAYHSMDQTDTDDKQQPNDEQYYDDEIDYSDLIDDIEDEMEQDNE</sequence>
<dbReference type="InterPro" id="IPR001584">
    <property type="entry name" value="Integrase_cat-core"/>
</dbReference>
<organism evidence="4 5">
    <name type="scientific">Endozoicomonas gorgoniicola</name>
    <dbReference type="NCBI Taxonomy" id="1234144"/>
    <lineage>
        <taxon>Bacteria</taxon>
        <taxon>Pseudomonadati</taxon>
        <taxon>Pseudomonadota</taxon>
        <taxon>Gammaproteobacteria</taxon>
        <taxon>Oceanospirillales</taxon>
        <taxon>Endozoicomonadaceae</taxon>
        <taxon>Endozoicomonas</taxon>
    </lineage>
</organism>
<dbReference type="InterPro" id="IPR012337">
    <property type="entry name" value="RNaseH-like_sf"/>
</dbReference>
<accession>A0ABT3MXB6</accession>
<dbReference type="PROSITE" id="PS50994">
    <property type="entry name" value="INTEGRASE"/>
    <property type="match status" value="1"/>
</dbReference>
<feature type="compositionally biased region" description="Basic and acidic residues" evidence="2">
    <location>
        <begin position="736"/>
        <end position="759"/>
    </location>
</feature>
<evidence type="ECO:0000256" key="1">
    <source>
        <dbReference type="SAM" id="Coils"/>
    </source>
</evidence>
<keyword evidence="1" id="KW-0175">Coiled coil</keyword>
<keyword evidence="5" id="KW-1185">Reference proteome</keyword>
<reference evidence="4 5" key="1">
    <citation type="submission" date="2022-10" db="EMBL/GenBank/DDBJ databases">
        <title>High-quality genome sequences of two octocoral-associated bacteria, Endozoicomonas euniceicola EF212 and Endozoicomonas gorgoniicola PS125.</title>
        <authorList>
            <person name="Chiou Y.-J."/>
            <person name="Chen Y.-H."/>
        </authorList>
    </citation>
    <scope>NUCLEOTIDE SEQUENCE [LARGE SCALE GENOMIC DNA]</scope>
    <source>
        <strain evidence="4 5">PS125</strain>
    </source>
</reference>
<feature type="domain" description="Integrase catalytic" evidence="3">
    <location>
        <begin position="330"/>
        <end position="553"/>
    </location>
</feature>
<name>A0ABT3MXB6_9GAMM</name>
<dbReference type="EMBL" id="JAPFCC010000001">
    <property type="protein sequence ID" value="MCW7554025.1"/>
    <property type="molecule type" value="Genomic_DNA"/>
</dbReference>
<proteinExistence type="predicted"/>
<gene>
    <name evidence="4" type="ORF">NX722_15635</name>
</gene>
<dbReference type="Gene3D" id="3.30.420.10">
    <property type="entry name" value="Ribonuclease H-like superfamily/Ribonuclease H"/>
    <property type="match status" value="1"/>
</dbReference>
<feature type="coiled-coil region" evidence="1">
    <location>
        <begin position="679"/>
        <end position="725"/>
    </location>
</feature>
<evidence type="ECO:0000313" key="4">
    <source>
        <dbReference type="EMBL" id="MCW7554025.1"/>
    </source>
</evidence>
<evidence type="ECO:0000259" key="3">
    <source>
        <dbReference type="PROSITE" id="PS50994"/>
    </source>
</evidence>
<dbReference type="RefSeq" id="WP_262563764.1">
    <property type="nucleotide sequence ID" value="NZ_JAPFCC010000001.1"/>
</dbReference>
<dbReference type="SUPFAM" id="SSF53098">
    <property type="entry name" value="Ribonuclease H-like"/>
    <property type="match status" value="1"/>
</dbReference>
<evidence type="ECO:0000256" key="2">
    <source>
        <dbReference type="SAM" id="MobiDB-lite"/>
    </source>
</evidence>
<protein>
    <recommendedName>
        <fullName evidence="3">Integrase catalytic domain-containing protein</fullName>
    </recommendedName>
</protein>